<proteinExistence type="predicted"/>
<protein>
    <submittedName>
        <fullName evidence="2">Uncharacterized protein</fullName>
    </submittedName>
</protein>
<dbReference type="AlphaFoldDB" id="A0A1H1JB78"/>
<evidence type="ECO:0000313" key="2">
    <source>
        <dbReference type="EMBL" id="SDR47171.1"/>
    </source>
</evidence>
<dbReference type="Proteomes" id="UP000199365">
    <property type="component" value="Unassembled WGS sequence"/>
</dbReference>
<organism evidence="2 3">
    <name type="scientific">Paraburkholderia tuberum</name>
    <dbReference type="NCBI Taxonomy" id="157910"/>
    <lineage>
        <taxon>Bacteria</taxon>
        <taxon>Pseudomonadati</taxon>
        <taxon>Pseudomonadota</taxon>
        <taxon>Betaproteobacteria</taxon>
        <taxon>Burkholderiales</taxon>
        <taxon>Burkholderiaceae</taxon>
        <taxon>Paraburkholderia</taxon>
    </lineage>
</organism>
<dbReference type="RefSeq" id="WP_090807010.1">
    <property type="nucleotide sequence ID" value="NZ_FNKX01000002.1"/>
</dbReference>
<reference evidence="3" key="1">
    <citation type="submission" date="2016-10" db="EMBL/GenBank/DDBJ databases">
        <authorList>
            <person name="Varghese N."/>
            <person name="Submissions S."/>
        </authorList>
    </citation>
    <scope>NUCLEOTIDE SEQUENCE [LARGE SCALE GENOMIC DNA]</scope>
    <source>
        <strain evidence="3">DUS833</strain>
    </source>
</reference>
<dbReference type="STRING" id="157910.SAMN05445850_4517"/>
<evidence type="ECO:0000256" key="1">
    <source>
        <dbReference type="SAM" id="MobiDB-lite"/>
    </source>
</evidence>
<accession>A0A1H1JB78</accession>
<sequence>MTGKTNGRGGARPGAGRKPKPQNAEIKPAKNQTTSSRGGARPGAGRKPKAEAKPKEVAPRRAAKKEELEPQAHGGALKRTKAVAVAIGDCDMLTLMQDIALGRVEATMIQVRAATAALPFLYARKGEGGKKDEQADRAQKAASKFGALAPPLKLVNRK</sequence>
<keyword evidence="3" id="KW-1185">Reference proteome</keyword>
<feature type="compositionally biased region" description="Basic and acidic residues" evidence="1">
    <location>
        <begin position="48"/>
        <end position="70"/>
    </location>
</feature>
<gene>
    <name evidence="2" type="ORF">SAMN05445850_4517</name>
</gene>
<feature type="region of interest" description="Disordered" evidence="1">
    <location>
        <begin position="1"/>
        <end position="79"/>
    </location>
</feature>
<evidence type="ECO:0000313" key="3">
    <source>
        <dbReference type="Proteomes" id="UP000199365"/>
    </source>
</evidence>
<name>A0A1H1JB78_9BURK</name>
<dbReference type="EMBL" id="FNKX01000002">
    <property type="protein sequence ID" value="SDR47171.1"/>
    <property type="molecule type" value="Genomic_DNA"/>
</dbReference>
<feature type="compositionally biased region" description="Gly residues" evidence="1">
    <location>
        <begin position="1"/>
        <end position="13"/>
    </location>
</feature>